<feature type="non-terminal residue" evidence="2">
    <location>
        <position position="73"/>
    </location>
</feature>
<organism evidence="2 3">
    <name type="scientific">Pseudolycoriella hygida</name>
    <dbReference type="NCBI Taxonomy" id="35572"/>
    <lineage>
        <taxon>Eukaryota</taxon>
        <taxon>Metazoa</taxon>
        <taxon>Ecdysozoa</taxon>
        <taxon>Arthropoda</taxon>
        <taxon>Hexapoda</taxon>
        <taxon>Insecta</taxon>
        <taxon>Pterygota</taxon>
        <taxon>Neoptera</taxon>
        <taxon>Endopterygota</taxon>
        <taxon>Diptera</taxon>
        <taxon>Nematocera</taxon>
        <taxon>Sciaroidea</taxon>
        <taxon>Sciaridae</taxon>
        <taxon>Pseudolycoriella</taxon>
    </lineage>
</organism>
<dbReference type="AlphaFoldDB" id="A0A9Q0N422"/>
<gene>
    <name evidence="2" type="ORF">Bhyg_07482</name>
</gene>
<reference evidence="2" key="1">
    <citation type="submission" date="2022-07" db="EMBL/GenBank/DDBJ databases">
        <authorList>
            <person name="Trinca V."/>
            <person name="Uliana J.V.C."/>
            <person name="Torres T.T."/>
            <person name="Ward R.J."/>
            <person name="Monesi N."/>
        </authorList>
    </citation>
    <scope>NUCLEOTIDE SEQUENCE</scope>
    <source>
        <strain evidence="2">HSMRA1968</strain>
        <tissue evidence="2">Whole embryos</tissue>
    </source>
</reference>
<proteinExistence type="predicted"/>
<comment type="caution">
    <text evidence="2">The sequence shown here is derived from an EMBL/GenBank/DDBJ whole genome shotgun (WGS) entry which is preliminary data.</text>
</comment>
<evidence type="ECO:0000313" key="3">
    <source>
        <dbReference type="Proteomes" id="UP001151699"/>
    </source>
</evidence>
<name>A0A9Q0N422_9DIPT</name>
<keyword evidence="3" id="KW-1185">Reference proteome</keyword>
<keyword evidence="1" id="KW-0732">Signal</keyword>
<sequence length="73" mass="8792">MFVNLFCRLYFLPLNLILVKGHLMYRSEKRTIKWLPMMVFPVKRAMAQLYLAKQAMRKPTMKVSENQIICQRN</sequence>
<accession>A0A9Q0N422</accession>
<protein>
    <submittedName>
        <fullName evidence="2">Uncharacterized protein</fullName>
    </submittedName>
</protein>
<dbReference type="EMBL" id="WJQU01000002">
    <property type="protein sequence ID" value="KAJ6642531.1"/>
    <property type="molecule type" value="Genomic_DNA"/>
</dbReference>
<evidence type="ECO:0000256" key="1">
    <source>
        <dbReference type="SAM" id="SignalP"/>
    </source>
</evidence>
<feature type="chain" id="PRO_5040238170" evidence="1">
    <location>
        <begin position="22"/>
        <end position="73"/>
    </location>
</feature>
<evidence type="ECO:0000313" key="2">
    <source>
        <dbReference type="EMBL" id="KAJ6642531.1"/>
    </source>
</evidence>
<dbReference type="Proteomes" id="UP001151699">
    <property type="component" value="Chromosome B"/>
</dbReference>
<feature type="signal peptide" evidence="1">
    <location>
        <begin position="1"/>
        <end position="21"/>
    </location>
</feature>